<feature type="transmembrane region" description="Helical" evidence="1">
    <location>
        <begin position="48"/>
        <end position="67"/>
    </location>
</feature>
<reference evidence="2 3" key="1">
    <citation type="journal article" date="2013" name="J. Bacteriol.">
        <title>Roles of HynAB and Ech, the only two hydrogenases found in the model sulfate reducer Desulfovibrio gigas.</title>
        <authorList>
            <person name="Morais-Silva F.O."/>
            <person name="Santos C.I."/>
            <person name="Rodrigues R."/>
            <person name="Pereira I.A."/>
            <person name="Rodrigues-Pousada C."/>
        </authorList>
    </citation>
    <scope>NUCLEOTIDE SEQUENCE [LARGE SCALE GENOMIC DNA]</scope>
    <source>
        <strain evidence="3">ATCC 19364 / DSM 1382 / NCIMB 9332 / VKM B-1759</strain>
    </source>
</reference>
<keyword evidence="1" id="KW-1133">Transmembrane helix</keyword>
<reference evidence="3" key="2">
    <citation type="submission" date="2013-07" db="EMBL/GenBank/DDBJ databases">
        <authorList>
            <person name="Morais-Silva F.O."/>
            <person name="Rezende A.M."/>
            <person name="Pimentel C."/>
            <person name="Resende D.M."/>
            <person name="Santos C.I."/>
            <person name="Clemente C."/>
            <person name="de Oliveira L.M."/>
            <person name="da Silva S.M."/>
            <person name="Costa D.A."/>
            <person name="Varela-Raposo A."/>
            <person name="Horacio E.C.A."/>
            <person name="Matos M."/>
            <person name="Flores O."/>
            <person name="Ruiz J.C."/>
            <person name="Rodrigues-Pousada C."/>
        </authorList>
    </citation>
    <scope>NUCLEOTIDE SEQUENCE [LARGE SCALE GENOMIC DNA]</scope>
    <source>
        <strain evidence="3">ATCC 19364 / DSM 1382 / NCIMB 9332 / VKM B-1759</strain>
    </source>
</reference>
<dbReference type="AlphaFoldDB" id="T2GCX6"/>
<keyword evidence="3" id="KW-1185">Reference proteome</keyword>
<dbReference type="HOGENOM" id="CLU_2368264_0_0_7"/>
<accession>T2GCX6</accession>
<dbReference type="EMBL" id="CP006585">
    <property type="protein sequence ID" value="AGW13762.1"/>
    <property type="molecule type" value="Genomic_DNA"/>
</dbReference>
<dbReference type="PATRIC" id="fig|1121448.10.peg.1944"/>
<protein>
    <submittedName>
        <fullName evidence="2">Uncharacterized protein</fullName>
    </submittedName>
</protein>
<dbReference type="KEGG" id="dgg:DGI_1986"/>
<evidence type="ECO:0000313" key="2">
    <source>
        <dbReference type="EMBL" id="AGW13762.1"/>
    </source>
</evidence>
<evidence type="ECO:0000256" key="1">
    <source>
        <dbReference type="SAM" id="Phobius"/>
    </source>
</evidence>
<dbReference type="RefSeq" id="WP_021760659.1">
    <property type="nucleotide sequence ID" value="NC_022444.1"/>
</dbReference>
<gene>
    <name evidence="2" type="ORF">DGI_1986</name>
</gene>
<evidence type="ECO:0000313" key="3">
    <source>
        <dbReference type="Proteomes" id="UP000016587"/>
    </source>
</evidence>
<sequence length="95" mass="11452">MNQMTPEQFSALTKQLEEWKEDTEYQLQTFFDETRVLINENRKRYNRLLVILAVSLALNLYSTSFLYTVRDYAVNTTQHMTHLYENLMRLVLPKE</sequence>
<keyword evidence="1" id="KW-0472">Membrane</keyword>
<organism evidence="2 3">
    <name type="scientific">Megalodesulfovibrio gigas (strain ATCC 19364 / DSM 1382 / NCIMB 9332 / VKM B-1759)</name>
    <name type="common">Desulfovibrio gigas</name>
    <dbReference type="NCBI Taxonomy" id="1121448"/>
    <lineage>
        <taxon>Bacteria</taxon>
        <taxon>Pseudomonadati</taxon>
        <taxon>Thermodesulfobacteriota</taxon>
        <taxon>Desulfovibrionia</taxon>
        <taxon>Desulfovibrionales</taxon>
        <taxon>Desulfovibrionaceae</taxon>
        <taxon>Megalodesulfovibrio</taxon>
    </lineage>
</organism>
<dbReference type="OrthoDB" id="5459213at2"/>
<name>T2GCX6_MEGG1</name>
<proteinExistence type="predicted"/>
<dbReference type="Proteomes" id="UP000016587">
    <property type="component" value="Chromosome"/>
</dbReference>
<keyword evidence="1" id="KW-0812">Transmembrane</keyword>